<evidence type="ECO:0008006" key="5">
    <source>
        <dbReference type="Google" id="ProtNLM"/>
    </source>
</evidence>
<protein>
    <recommendedName>
        <fullName evidence="5">Lipoprotein</fullName>
    </recommendedName>
</protein>
<feature type="compositionally biased region" description="Polar residues" evidence="1">
    <location>
        <begin position="28"/>
        <end position="38"/>
    </location>
</feature>
<proteinExistence type="predicted"/>
<feature type="compositionally biased region" description="Low complexity" evidence="1">
    <location>
        <begin position="39"/>
        <end position="53"/>
    </location>
</feature>
<evidence type="ECO:0000256" key="1">
    <source>
        <dbReference type="SAM" id="MobiDB-lite"/>
    </source>
</evidence>
<gene>
    <name evidence="3" type="ORF">ACFSL4_10170</name>
</gene>
<sequence length="297" mass="31172">MRPRPGVALLALPAVSLVSLSLSGCAESGSTASGTPVGSASATTTKPTSAPSEPRTPEEFLARAREAMSGQKGWTFTVKGNEGLLYQGSQSTATYKATVRRTQSPLALHSTGTTYTKGVAKPEEVYVVDGTGYVKKGGTEARWKSGALSDPAIANAVEDPVAALDAFGAYAREEHTGSGVLAVTSAAGQVELSVSTAPAALTAVRDRGAVKKAVRELAPTLEKLRAAGITAPEDRIVVQNVEEVLSLDATTYRIRSHRFRCTFLIPYRGQNLRYSQDVTERAQGPYTGTITLPTDVG</sequence>
<dbReference type="Gene3D" id="2.50.20.20">
    <property type="match status" value="1"/>
</dbReference>
<feature type="chain" id="PRO_5045890380" description="Lipoprotein" evidence="2">
    <location>
        <begin position="27"/>
        <end position="297"/>
    </location>
</feature>
<feature type="signal peptide" evidence="2">
    <location>
        <begin position="1"/>
        <end position="26"/>
    </location>
</feature>
<keyword evidence="4" id="KW-1185">Reference proteome</keyword>
<comment type="caution">
    <text evidence="3">The sequence shown here is derived from an EMBL/GenBank/DDBJ whole genome shotgun (WGS) entry which is preliminary data.</text>
</comment>
<accession>A0ABW4IPQ1</accession>
<dbReference type="EMBL" id="JBHUDX010000024">
    <property type="protein sequence ID" value="MFD1658566.1"/>
    <property type="molecule type" value="Genomic_DNA"/>
</dbReference>
<keyword evidence="2" id="KW-0732">Signal</keyword>
<evidence type="ECO:0000256" key="2">
    <source>
        <dbReference type="SAM" id="SignalP"/>
    </source>
</evidence>
<dbReference type="PROSITE" id="PS51257">
    <property type="entry name" value="PROKAR_LIPOPROTEIN"/>
    <property type="match status" value="1"/>
</dbReference>
<feature type="region of interest" description="Disordered" evidence="1">
    <location>
        <begin position="28"/>
        <end position="57"/>
    </location>
</feature>
<reference evidence="4" key="1">
    <citation type="journal article" date="2019" name="Int. J. Syst. Evol. Microbiol.">
        <title>The Global Catalogue of Microorganisms (GCM) 10K type strain sequencing project: providing services to taxonomists for standard genome sequencing and annotation.</title>
        <authorList>
            <consortium name="The Broad Institute Genomics Platform"/>
            <consortium name="The Broad Institute Genome Sequencing Center for Infectious Disease"/>
            <person name="Wu L."/>
            <person name="Ma J."/>
        </authorList>
    </citation>
    <scope>NUCLEOTIDE SEQUENCE [LARGE SCALE GENOMIC DNA]</scope>
    <source>
        <strain evidence="4">CGMCC 1.12470</strain>
    </source>
</reference>
<dbReference type="Proteomes" id="UP001597261">
    <property type="component" value="Unassembled WGS sequence"/>
</dbReference>
<evidence type="ECO:0000313" key="4">
    <source>
        <dbReference type="Proteomes" id="UP001597261"/>
    </source>
</evidence>
<evidence type="ECO:0000313" key="3">
    <source>
        <dbReference type="EMBL" id="MFD1658566.1"/>
    </source>
</evidence>
<organism evidence="3 4">
    <name type="scientific">Streptomyces caeni</name>
    <dbReference type="NCBI Taxonomy" id="2307231"/>
    <lineage>
        <taxon>Bacteria</taxon>
        <taxon>Bacillati</taxon>
        <taxon>Actinomycetota</taxon>
        <taxon>Actinomycetes</taxon>
        <taxon>Kitasatosporales</taxon>
        <taxon>Streptomycetaceae</taxon>
        <taxon>Streptomyces</taxon>
    </lineage>
</organism>
<name>A0ABW4IPQ1_9ACTN</name>
<dbReference type="RefSeq" id="WP_381080810.1">
    <property type="nucleotide sequence ID" value="NZ_JBHUDX010000024.1"/>
</dbReference>